<evidence type="ECO:0000256" key="5">
    <source>
        <dbReference type="ARBA" id="ARBA00023460"/>
    </source>
</evidence>
<keyword evidence="2" id="KW-0433">Leucine-rich repeat</keyword>
<dbReference type="FunFam" id="3.80.10.10:FF:000055">
    <property type="entry name" value="Protein phosphatase 1 regulatory subunit 7"/>
    <property type="match status" value="1"/>
</dbReference>
<dbReference type="InterPro" id="IPR001611">
    <property type="entry name" value="Leu-rich_rpt"/>
</dbReference>
<evidence type="ECO:0000256" key="2">
    <source>
        <dbReference type="ARBA" id="ARBA00022614"/>
    </source>
</evidence>
<name>A0A0H5C9B7_CYBJN</name>
<keyword evidence="3" id="KW-0677">Repeat</keyword>
<evidence type="ECO:0000256" key="3">
    <source>
        <dbReference type="ARBA" id="ARBA00022737"/>
    </source>
</evidence>
<comment type="subcellular location">
    <subcellularLocation>
        <location evidence="1">Nucleus</location>
    </subcellularLocation>
</comment>
<comment type="similarity">
    <text evidence="5">Belongs to the SDS22 family.</text>
</comment>
<dbReference type="EMBL" id="CDQK01000006">
    <property type="protein sequence ID" value="CEP24652.1"/>
    <property type="molecule type" value="Genomic_DNA"/>
</dbReference>
<dbReference type="SMART" id="SM00365">
    <property type="entry name" value="LRR_SD22"/>
    <property type="match status" value="10"/>
</dbReference>
<sequence>MTKPEEIFTNSEHEETEAEEETGFTGSVPPPTVQGQVIPDENPDLIDADEDLAAEFPDDTEYLELVHLKIRSMDDLNLARFKHLKGLILRQNLLDSFGAIKYASDELEELDLYDNRIKHISSHVNDKVQLRNLDLSFNKIRNIKNIEKLTKLENLYFVQNKITDIVNLETFTSLKNLELGGNRITQIKNLDPLVNLTELWLAKNRISKLENLSTLKNLKILSIQSNRITKIEGLEGLENLEELYISHNGIEKIEGLDKNLKLTTLDITGNRVSKLENLSHLKELTDLWASYNKIASFENVEDELKDLKNLDTVYLESNPIQTENPTSYRRKLIMFLPQVNKIDATYVR</sequence>
<dbReference type="Proteomes" id="UP000038830">
    <property type="component" value="Unassembled WGS sequence"/>
</dbReference>
<dbReference type="PANTHER" id="PTHR46652">
    <property type="entry name" value="LEUCINE-RICH REPEAT AND IQ DOMAIN-CONTAINING PROTEIN 1-RELATED"/>
    <property type="match status" value="1"/>
</dbReference>
<dbReference type="SUPFAM" id="SSF52058">
    <property type="entry name" value="L domain-like"/>
    <property type="match status" value="1"/>
</dbReference>
<reference evidence="8" key="1">
    <citation type="journal article" date="2015" name="J. Biotechnol.">
        <title>The structure of the Cyberlindnera jadinii genome and its relation to Candida utilis analyzed by the occurrence of single nucleotide polymorphisms.</title>
        <authorList>
            <person name="Rupp O."/>
            <person name="Brinkrolf K."/>
            <person name="Buerth C."/>
            <person name="Kunigo M."/>
            <person name="Schneider J."/>
            <person name="Jaenicke S."/>
            <person name="Goesmann A."/>
            <person name="Puehler A."/>
            <person name="Jaeger K.-E."/>
            <person name="Ernst J.F."/>
        </authorList>
    </citation>
    <scope>NUCLEOTIDE SEQUENCE [LARGE SCALE GENOMIC DNA]</scope>
    <source>
        <strain evidence="8">ATCC 18201 / CBS 1600 / BCRC 20928 / JCM 3617 / NBRC 0987 / NRRL Y-1542</strain>
    </source>
</reference>
<evidence type="ECO:0000256" key="6">
    <source>
        <dbReference type="SAM" id="MobiDB-lite"/>
    </source>
</evidence>
<evidence type="ECO:0000256" key="1">
    <source>
        <dbReference type="ARBA" id="ARBA00004123"/>
    </source>
</evidence>
<dbReference type="AlphaFoldDB" id="A0A0H5C9B7"/>
<gene>
    <name evidence="7" type="primary">SDS2</name>
    <name evidence="7" type="ORF">BN1211_5532</name>
</gene>
<accession>A0A0H5C9B7</accession>
<dbReference type="SMART" id="SM00369">
    <property type="entry name" value="LRR_TYP"/>
    <property type="match status" value="4"/>
</dbReference>
<dbReference type="InterPro" id="IPR025875">
    <property type="entry name" value="Leu-rich_rpt_4"/>
</dbReference>
<keyword evidence="4" id="KW-0539">Nucleus</keyword>
<evidence type="ECO:0000256" key="4">
    <source>
        <dbReference type="ARBA" id="ARBA00023242"/>
    </source>
</evidence>
<proteinExistence type="inferred from homology"/>
<protein>
    <submittedName>
        <fullName evidence="7">SDS2 protein</fullName>
    </submittedName>
</protein>
<dbReference type="PANTHER" id="PTHR46652:SF3">
    <property type="entry name" value="LEUCINE-RICH REPEAT-CONTAINING PROTEIN 9"/>
    <property type="match status" value="1"/>
</dbReference>
<dbReference type="InterPro" id="IPR032675">
    <property type="entry name" value="LRR_dom_sf"/>
</dbReference>
<organism evidence="7 8">
    <name type="scientific">Cyberlindnera jadinii (strain ATCC 18201 / CBS 1600 / BCRC 20928 / JCM 3617 / NBRC 0987 / NRRL Y-1542)</name>
    <name type="common">Torula yeast</name>
    <name type="synonym">Candida utilis</name>
    <dbReference type="NCBI Taxonomy" id="983966"/>
    <lineage>
        <taxon>Eukaryota</taxon>
        <taxon>Fungi</taxon>
        <taxon>Dikarya</taxon>
        <taxon>Ascomycota</taxon>
        <taxon>Saccharomycotina</taxon>
        <taxon>Saccharomycetes</taxon>
        <taxon>Phaffomycetales</taxon>
        <taxon>Phaffomycetaceae</taxon>
        <taxon>Cyberlindnera</taxon>
    </lineage>
</organism>
<dbReference type="Gene3D" id="3.80.10.10">
    <property type="entry name" value="Ribonuclease Inhibitor"/>
    <property type="match status" value="2"/>
</dbReference>
<dbReference type="Pfam" id="PF12799">
    <property type="entry name" value="LRR_4"/>
    <property type="match status" value="3"/>
</dbReference>
<dbReference type="PROSITE" id="PS51450">
    <property type="entry name" value="LRR"/>
    <property type="match status" value="9"/>
</dbReference>
<evidence type="ECO:0000313" key="7">
    <source>
        <dbReference type="EMBL" id="CEP24652.1"/>
    </source>
</evidence>
<feature type="region of interest" description="Disordered" evidence="6">
    <location>
        <begin position="1"/>
        <end position="39"/>
    </location>
</feature>
<dbReference type="GO" id="GO:0005634">
    <property type="term" value="C:nucleus"/>
    <property type="evidence" value="ECO:0007669"/>
    <property type="project" value="UniProtKB-SubCell"/>
</dbReference>
<evidence type="ECO:0000313" key="8">
    <source>
        <dbReference type="Proteomes" id="UP000038830"/>
    </source>
</evidence>
<dbReference type="InterPro" id="IPR050836">
    <property type="entry name" value="SDS22/Internalin_LRR"/>
</dbReference>
<dbReference type="InterPro" id="IPR003591">
    <property type="entry name" value="Leu-rich_rpt_typical-subtyp"/>
</dbReference>